<keyword evidence="10" id="KW-1185">Reference proteome</keyword>
<feature type="chain" id="PRO_5017946508" evidence="8">
    <location>
        <begin position="36"/>
        <end position="452"/>
    </location>
</feature>
<dbReference type="Gene3D" id="1.20.1600.10">
    <property type="entry name" value="Outer membrane efflux proteins (OEP)"/>
    <property type="match status" value="1"/>
</dbReference>
<dbReference type="GO" id="GO:0015562">
    <property type="term" value="F:efflux transmembrane transporter activity"/>
    <property type="evidence" value="ECO:0007669"/>
    <property type="project" value="InterPro"/>
</dbReference>
<dbReference type="InterPro" id="IPR003423">
    <property type="entry name" value="OMP_efflux"/>
</dbReference>
<comment type="subcellular location">
    <subcellularLocation>
        <location evidence="1">Cell outer membrane</location>
    </subcellularLocation>
</comment>
<evidence type="ECO:0000313" key="10">
    <source>
        <dbReference type="Proteomes" id="UP000275394"/>
    </source>
</evidence>
<keyword evidence="4" id="KW-1134">Transmembrane beta strand</keyword>
<reference evidence="9 10" key="1">
    <citation type="submission" date="2018-11" db="EMBL/GenBank/DDBJ databases">
        <title>Genomic Encyclopedia of Type Strains, Phase IV (KMG-IV): sequencing the most valuable type-strain genomes for metagenomic binning, comparative biology and taxonomic classification.</title>
        <authorList>
            <person name="Goeker M."/>
        </authorList>
    </citation>
    <scope>NUCLEOTIDE SEQUENCE [LARGE SCALE GENOMIC DNA]</scope>
    <source>
        <strain evidence="9 10">DSM 100316</strain>
    </source>
</reference>
<keyword evidence="8" id="KW-0732">Signal</keyword>
<evidence type="ECO:0000256" key="7">
    <source>
        <dbReference type="ARBA" id="ARBA00023237"/>
    </source>
</evidence>
<organism evidence="9 10">
    <name type="scientific">Sinobacterium caligoides</name>
    <dbReference type="NCBI Taxonomy" id="933926"/>
    <lineage>
        <taxon>Bacteria</taxon>
        <taxon>Pseudomonadati</taxon>
        <taxon>Pseudomonadota</taxon>
        <taxon>Gammaproteobacteria</taxon>
        <taxon>Cellvibrionales</taxon>
        <taxon>Spongiibacteraceae</taxon>
        <taxon>Sinobacterium</taxon>
    </lineage>
</organism>
<dbReference type="GO" id="GO:1990281">
    <property type="term" value="C:efflux pump complex"/>
    <property type="evidence" value="ECO:0007669"/>
    <property type="project" value="TreeGrafter"/>
</dbReference>
<dbReference type="Proteomes" id="UP000275394">
    <property type="component" value="Unassembled WGS sequence"/>
</dbReference>
<dbReference type="SUPFAM" id="SSF56954">
    <property type="entry name" value="Outer membrane efflux proteins (OEP)"/>
    <property type="match status" value="1"/>
</dbReference>
<gene>
    <name evidence="9" type="ORF">EDC56_1381</name>
</gene>
<dbReference type="RefSeq" id="WP_123711808.1">
    <property type="nucleotide sequence ID" value="NZ_RKHR01000004.1"/>
</dbReference>
<evidence type="ECO:0000256" key="4">
    <source>
        <dbReference type="ARBA" id="ARBA00022452"/>
    </source>
</evidence>
<name>A0A3N2DMC9_9GAMM</name>
<evidence type="ECO:0000256" key="5">
    <source>
        <dbReference type="ARBA" id="ARBA00022692"/>
    </source>
</evidence>
<dbReference type="Pfam" id="PF02321">
    <property type="entry name" value="OEP"/>
    <property type="match status" value="2"/>
</dbReference>
<keyword evidence="3" id="KW-0813">Transport</keyword>
<dbReference type="PANTHER" id="PTHR30026">
    <property type="entry name" value="OUTER MEMBRANE PROTEIN TOLC"/>
    <property type="match status" value="1"/>
</dbReference>
<evidence type="ECO:0000256" key="8">
    <source>
        <dbReference type="SAM" id="SignalP"/>
    </source>
</evidence>
<evidence type="ECO:0000256" key="1">
    <source>
        <dbReference type="ARBA" id="ARBA00004442"/>
    </source>
</evidence>
<dbReference type="EMBL" id="RKHR01000004">
    <property type="protein sequence ID" value="ROS00958.1"/>
    <property type="molecule type" value="Genomic_DNA"/>
</dbReference>
<evidence type="ECO:0000256" key="2">
    <source>
        <dbReference type="ARBA" id="ARBA00007613"/>
    </source>
</evidence>
<accession>A0A3N2DMC9</accession>
<evidence type="ECO:0000256" key="3">
    <source>
        <dbReference type="ARBA" id="ARBA00022448"/>
    </source>
</evidence>
<dbReference type="InterPro" id="IPR010130">
    <property type="entry name" value="T1SS_OMP_TolC"/>
</dbReference>
<evidence type="ECO:0000313" key="9">
    <source>
        <dbReference type="EMBL" id="ROS00958.1"/>
    </source>
</evidence>
<proteinExistence type="inferred from homology"/>
<dbReference type="GO" id="GO:0009279">
    <property type="term" value="C:cell outer membrane"/>
    <property type="evidence" value="ECO:0007669"/>
    <property type="project" value="UniProtKB-SubCell"/>
</dbReference>
<dbReference type="AlphaFoldDB" id="A0A3N2DMC9"/>
<dbReference type="OrthoDB" id="9814637at2"/>
<protein>
    <submittedName>
        <fullName evidence="9">Adhesin transport system outer membrane protein</fullName>
    </submittedName>
</protein>
<dbReference type="GO" id="GO:0015288">
    <property type="term" value="F:porin activity"/>
    <property type="evidence" value="ECO:0007669"/>
    <property type="project" value="TreeGrafter"/>
</dbReference>
<evidence type="ECO:0000256" key="6">
    <source>
        <dbReference type="ARBA" id="ARBA00023136"/>
    </source>
</evidence>
<keyword evidence="6" id="KW-0472">Membrane</keyword>
<keyword evidence="7" id="KW-0998">Cell outer membrane</keyword>
<dbReference type="PANTHER" id="PTHR30026:SF22">
    <property type="entry name" value="OUTER MEMBRANE EFFLUX PROTEIN"/>
    <property type="match status" value="1"/>
</dbReference>
<keyword evidence="5" id="KW-0812">Transmembrane</keyword>
<feature type="signal peptide" evidence="8">
    <location>
        <begin position="1"/>
        <end position="35"/>
    </location>
</feature>
<sequence length="452" mass="50739">MSYSLAPKVLATLKNLGKALTIAAPCLLAMNSSQANTLEEVVYYTLVSNPEVRQHFFSYKSAVDEVNIAKGGLLPTLDLIATGGYESTNNDDRPDDLNQDRNNLTLRLVQPIWHGGENYHNIDRTTADALAERYNLIAEAEQTALKVAEAYLNVLEANENVVLAEQNLALHKVTAKLVKDKYTAGAGDRADLIQIEGRIRRAEANLTTSNNLLMNARSDYLALVGDFPINLTMPAQNINYLPSERIEAIKIAIDNNPLIKLSHYDVKAAEAQLAAQKARYYPSFDLVAEANHNYQNNGYSGRENDQRVLVEMRWNLFNGLRDRNGVSAAKSKRQTAELISNSARRQVIQQIEQSWASYVTTQKNRRSLKDYVVSAKETEQLYNEQFKVNRRTLIDLLDSQNELYASRQSYLAADFDNKKSIYRIMSALGVLLESLNINAEQSINAEVSENEQ</sequence>
<dbReference type="InterPro" id="IPR051906">
    <property type="entry name" value="TolC-like"/>
</dbReference>
<comment type="caution">
    <text evidence="9">The sequence shown here is derived from an EMBL/GenBank/DDBJ whole genome shotgun (WGS) entry which is preliminary data.</text>
</comment>
<comment type="similarity">
    <text evidence="2">Belongs to the outer membrane factor (OMF) (TC 1.B.17) family.</text>
</comment>
<dbReference type="NCBIfam" id="TIGR01844">
    <property type="entry name" value="type_I_sec_TolC"/>
    <property type="match status" value="1"/>
</dbReference>